<dbReference type="Gramene" id="AET6Gv20506100.39">
    <property type="protein sequence ID" value="AET6Gv20506100.39"/>
    <property type="gene ID" value="AET6Gv20506100"/>
</dbReference>
<proteinExistence type="predicted"/>
<reference evidence="1" key="4">
    <citation type="submission" date="2019-03" db="UniProtKB">
        <authorList>
            <consortium name="EnsemblPlants"/>
        </authorList>
    </citation>
    <scope>IDENTIFICATION</scope>
</reference>
<dbReference type="EnsemblPlants" id="AET6Gv20506100.39">
    <property type="protein sequence ID" value="AET6Gv20506100.39"/>
    <property type="gene ID" value="AET6Gv20506100"/>
</dbReference>
<dbReference type="AlphaFoldDB" id="A0A453NVN7"/>
<dbReference type="Proteomes" id="UP000015105">
    <property type="component" value="Chromosome 6D"/>
</dbReference>
<organism evidence="1 2">
    <name type="scientific">Aegilops tauschii subsp. strangulata</name>
    <name type="common">Goatgrass</name>
    <dbReference type="NCBI Taxonomy" id="200361"/>
    <lineage>
        <taxon>Eukaryota</taxon>
        <taxon>Viridiplantae</taxon>
        <taxon>Streptophyta</taxon>
        <taxon>Embryophyta</taxon>
        <taxon>Tracheophyta</taxon>
        <taxon>Spermatophyta</taxon>
        <taxon>Magnoliopsida</taxon>
        <taxon>Liliopsida</taxon>
        <taxon>Poales</taxon>
        <taxon>Poaceae</taxon>
        <taxon>BOP clade</taxon>
        <taxon>Pooideae</taxon>
        <taxon>Triticodae</taxon>
        <taxon>Triticeae</taxon>
        <taxon>Triticinae</taxon>
        <taxon>Aegilops</taxon>
    </lineage>
</organism>
<sequence>PFQYFFHLTSVMQKNIIMNCRADSGIFTMKLVQGHDGDNTLCFEPLSHSNHPFSSFLYFFCSTDNTHIAYPCNVAQLFAA</sequence>
<evidence type="ECO:0000313" key="1">
    <source>
        <dbReference type="EnsemblPlants" id="AET6Gv20506100.39"/>
    </source>
</evidence>
<accession>A0A453NVN7</accession>
<reference evidence="1" key="5">
    <citation type="journal article" date="2021" name="G3 (Bethesda)">
        <title>Aegilops tauschii genome assembly Aet v5.0 features greater sequence contiguity and improved annotation.</title>
        <authorList>
            <person name="Wang L."/>
            <person name="Zhu T."/>
            <person name="Rodriguez J.C."/>
            <person name="Deal K.R."/>
            <person name="Dubcovsky J."/>
            <person name="McGuire P.E."/>
            <person name="Lux T."/>
            <person name="Spannagl M."/>
            <person name="Mayer K.F.X."/>
            <person name="Baldrich P."/>
            <person name="Meyers B.C."/>
            <person name="Huo N."/>
            <person name="Gu Y.Q."/>
            <person name="Zhou H."/>
            <person name="Devos K.M."/>
            <person name="Bennetzen J.L."/>
            <person name="Unver T."/>
            <person name="Budak H."/>
            <person name="Gulick P.J."/>
            <person name="Galiba G."/>
            <person name="Kalapos B."/>
            <person name="Nelson D.R."/>
            <person name="Li P."/>
            <person name="You F.M."/>
            <person name="Luo M.C."/>
            <person name="Dvorak J."/>
        </authorList>
    </citation>
    <scope>NUCLEOTIDE SEQUENCE [LARGE SCALE GENOMIC DNA]</scope>
    <source>
        <strain evidence="1">cv. AL8/78</strain>
    </source>
</reference>
<evidence type="ECO:0000313" key="2">
    <source>
        <dbReference type="Proteomes" id="UP000015105"/>
    </source>
</evidence>
<reference evidence="2" key="2">
    <citation type="journal article" date="2017" name="Nat. Plants">
        <title>The Aegilops tauschii genome reveals multiple impacts of transposons.</title>
        <authorList>
            <person name="Zhao G."/>
            <person name="Zou C."/>
            <person name="Li K."/>
            <person name="Wang K."/>
            <person name="Li T."/>
            <person name="Gao L."/>
            <person name="Zhang X."/>
            <person name="Wang H."/>
            <person name="Yang Z."/>
            <person name="Liu X."/>
            <person name="Jiang W."/>
            <person name="Mao L."/>
            <person name="Kong X."/>
            <person name="Jiao Y."/>
            <person name="Jia J."/>
        </authorList>
    </citation>
    <scope>NUCLEOTIDE SEQUENCE [LARGE SCALE GENOMIC DNA]</scope>
    <source>
        <strain evidence="2">cv. AL8/78</strain>
    </source>
</reference>
<reference evidence="2" key="1">
    <citation type="journal article" date="2014" name="Science">
        <title>Ancient hybridizations among the ancestral genomes of bread wheat.</title>
        <authorList>
            <consortium name="International Wheat Genome Sequencing Consortium,"/>
            <person name="Marcussen T."/>
            <person name="Sandve S.R."/>
            <person name="Heier L."/>
            <person name="Spannagl M."/>
            <person name="Pfeifer M."/>
            <person name="Jakobsen K.S."/>
            <person name="Wulff B.B."/>
            <person name="Steuernagel B."/>
            <person name="Mayer K.F."/>
            <person name="Olsen O.A."/>
        </authorList>
    </citation>
    <scope>NUCLEOTIDE SEQUENCE [LARGE SCALE GENOMIC DNA]</scope>
    <source>
        <strain evidence="2">cv. AL8/78</strain>
    </source>
</reference>
<protein>
    <submittedName>
        <fullName evidence="1">Uncharacterized protein</fullName>
    </submittedName>
</protein>
<reference evidence="1" key="3">
    <citation type="journal article" date="2017" name="Nature">
        <title>Genome sequence of the progenitor of the wheat D genome Aegilops tauschii.</title>
        <authorList>
            <person name="Luo M.C."/>
            <person name="Gu Y.Q."/>
            <person name="Puiu D."/>
            <person name="Wang H."/>
            <person name="Twardziok S.O."/>
            <person name="Deal K.R."/>
            <person name="Huo N."/>
            <person name="Zhu T."/>
            <person name="Wang L."/>
            <person name="Wang Y."/>
            <person name="McGuire P.E."/>
            <person name="Liu S."/>
            <person name="Long H."/>
            <person name="Ramasamy R.K."/>
            <person name="Rodriguez J.C."/>
            <person name="Van S.L."/>
            <person name="Yuan L."/>
            <person name="Wang Z."/>
            <person name="Xia Z."/>
            <person name="Xiao L."/>
            <person name="Anderson O.D."/>
            <person name="Ouyang S."/>
            <person name="Liang Y."/>
            <person name="Zimin A.V."/>
            <person name="Pertea G."/>
            <person name="Qi P."/>
            <person name="Bennetzen J.L."/>
            <person name="Dai X."/>
            <person name="Dawson M.W."/>
            <person name="Muller H.G."/>
            <person name="Kugler K."/>
            <person name="Rivarola-Duarte L."/>
            <person name="Spannagl M."/>
            <person name="Mayer K.F.X."/>
            <person name="Lu F.H."/>
            <person name="Bevan M.W."/>
            <person name="Leroy P."/>
            <person name="Li P."/>
            <person name="You F.M."/>
            <person name="Sun Q."/>
            <person name="Liu Z."/>
            <person name="Lyons E."/>
            <person name="Wicker T."/>
            <person name="Salzberg S.L."/>
            <person name="Devos K.M."/>
            <person name="Dvorak J."/>
        </authorList>
    </citation>
    <scope>NUCLEOTIDE SEQUENCE [LARGE SCALE GENOMIC DNA]</scope>
    <source>
        <strain evidence="1">cv. AL8/78</strain>
    </source>
</reference>
<name>A0A453NVN7_AEGTS</name>
<keyword evidence="2" id="KW-1185">Reference proteome</keyword>